<dbReference type="GO" id="GO:0016706">
    <property type="term" value="F:2-oxoglutarate-dependent dioxygenase activity"/>
    <property type="evidence" value="ECO:0007669"/>
    <property type="project" value="TreeGrafter"/>
</dbReference>
<gene>
    <name evidence="3" type="ORF">PI95_024850</name>
</gene>
<name>A0A846HGD8_9CYAN</name>
<dbReference type="InterPro" id="IPR050910">
    <property type="entry name" value="JMJD6_ArgDemeth/LysHydrox"/>
</dbReference>
<keyword evidence="4" id="KW-1185">Reference proteome</keyword>
<reference evidence="3 4" key="1">
    <citation type="journal article" date="2015" name="Genome Announc.">
        <title>Draft Genome Sequence of Cyanobacterium Hassallia byssoidea Strain VB512170, Isolated from Monuments in India.</title>
        <authorList>
            <person name="Singh D."/>
            <person name="Chandrababunaidu M.M."/>
            <person name="Panda A."/>
            <person name="Sen D."/>
            <person name="Bhattacharyya S."/>
            <person name="Adhikary S.P."/>
            <person name="Tripathy S."/>
        </authorList>
    </citation>
    <scope>NUCLEOTIDE SEQUENCE [LARGE SCALE GENOMIC DNA]</scope>
    <source>
        <strain evidence="3 4">VB512170</strain>
    </source>
</reference>
<dbReference type="PANTHER" id="PTHR12480">
    <property type="entry name" value="ARGININE DEMETHYLASE AND LYSYL-HYDROXYLASE JMJD"/>
    <property type="match status" value="1"/>
</dbReference>
<dbReference type="Proteomes" id="UP000031549">
    <property type="component" value="Unassembled WGS sequence"/>
</dbReference>
<dbReference type="SMART" id="SM00558">
    <property type="entry name" value="JmjC"/>
    <property type="match status" value="1"/>
</dbReference>
<dbReference type="RefSeq" id="WP_039737046.1">
    <property type="nucleotide sequence ID" value="NZ_JTCM02000079.1"/>
</dbReference>
<dbReference type="AlphaFoldDB" id="A0A846HGD8"/>
<keyword evidence="1" id="KW-1133">Transmembrane helix</keyword>
<dbReference type="SUPFAM" id="SSF51197">
    <property type="entry name" value="Clavaminate synthase-like"/>
    <property type="match status" value="1"/>
</dbReference>
<feature type="domain" description="JmjC" evidence="2">
    <location>
        <begin position="142"/>
        <end position="295"/>
    </location>
</feature>
<dbReference type="EMBL" id="JTCM02000079">
    <property type="protein sequence ID" value="NEU75700.1"/>
    <property type="molecule type" value="Genomic_DNA"/>
</dbReference>
<dbReference type="PROSITE" id="PS51184">
    <property type="entry name" value="JMJC"/>
    <property type="match status" value="1"/>
</dbReference>
<protein>
    <submittedName>
        <fullName evidence="3">Cupin-like domain-containing protein</fullName>
    </submittedName>
</protein>
<keyword evidence="1" id="KW-0812">Transmembrane</keyword>
<proteinExistence type="predicted"/>
<dbReference type="GO" id="GO:0005737">
    <property type="term" value="C:cytoplasm"/>
    <property type="evidence" value="ECO:0007669"/>
    <property type="project" value="TreeGrafter"/>
</dbReference>
<dbReference type="InterPro" id="IPR003347">
    <property type="entry name" value="JmjC_dom"/>
</dbReference>
<comment type="caution">
    <text evidence="3">The sequence shown here is derived from an EMBL/GenBank/DDBJ whole genome shotgun (WGS) entry which is preliminary data.</text>
</comment>
<evidence type="ECO:0000313" key="4">
    <source>
        <dbReference type="Proteomes" id="UP000031549"/>
    </source>
</evidence>
<dbReference type="Gene3D" id="2.60.120.650">
    <property type="entry name" value="Cupin"/>
    <property type="match status" value="1"/>
</dbReference>
<evidence type="ECO:0000256" key="1">
    <source>
        <dbReference type="SAM" id="Phobius"/>
    </source>
</evidence>
<evidence type="ECO:0000313" key="3">
    <source>
        <dbReference type="EMBL" id="NEU75700.1"/>
    </source>
</evidence>
<accession>A0A846HGD8</accession>
<feature type="transmembrane region" description="Helical" evidence="1">
    <location>
        <begin position="12"/>
        <end position="33"/>
    </location>
</feature>
<dbReference type="InterPro" id="IPR041667">
    <property type="entry name" value="Cupin_8"/>
</dbReference>
<dbReference type="GO" id="GO:0045905">
    <property type="term" value="P:positive regulation of translational termination"/>
    <property type="evidence" value="ECO:0007669"/>
    <property type="project" value="TreeGrafter"/>
</dbReference>
<organism evidence="3 4">
    <name type="scientific">Hassallia byssoidea VB512170</name>
    <dbReference type="NCBI Taxonomy" id="1304833"/>
    <lineage>
        <taxon>Bacteria</taxon>
        <taxon>Bacillati</taxon>
        <taxon>Cyanobacteriota</taxon>
        <taxon>Cyanophyceae</taxon>
        <taxon>Nostocales</taxon>
        <taxon>Tolypothrichaceae</taxon>
        <taxon>Hassallia</taxon>
    </lineage>
</organism>
<keyword evidence="1" id="KW-0472">Membrane</keyword>
<sequence length="321" mass="36792">MTIQSPLSFSEIIGLSFLTIGLIVVTPLVIYLLKRLWEKNKCKLVWTPVDFVEHRSNLSYDEFIREYASVGRPVVIADAMKDLKISTKWNFDFFRSECGSIKVIVKENSSDTHSLMTVADYLDYMTSPESNQRLYLADWNICDHPQLFKDYKAPIYFPDWSKGLPKKLPQKYDLPNANIFIGHKDTSIGFHKDQYNASAWVGIICGCKQIVLFTPDQEELFYDGKVDVFNPDLKKFPLYANAKPVEVVLKPGEAIYIPPGWWHQVKNLEDSIGIGSLLIDKCNSELVFQTIREASPIKGYLFPLVLKFPWLGQVLFSIGFI</sequence>
<evidence type="ECO:0000259" key="2">
    <source>
        <dbReference type="PROSITE" id="PS51184"/>
    </source>
</evidence>
<dbReference type="Pfam" id="PF13621">
    <property type="entry name" value="Cupin_8"/>
    <property type="match status" value="1"/>
</dbReference>
<dbReference type="GO" id="GO:0043565">
    <property type="term" value="F:sequence-specific DNA binding"/>
    <property type="evidence" value="ECO:0007669"/>
    <property type="project" value="TreeGrafter"/>
</dbReference>
<dbReference type="PANTHER" id="PTHR12480:SF6">
    <property type="entry name" value="2-OXOGLUTARATE AND IRON-DEPENDENT OXYGENASE JMJD4"/>
    <property type="match status" value="1"/>
</dbReference>